<name>A0A644T196_9ZZZZ</name>
<evidence type="ECO:0000256" key="2">
    <source>
        <dbReference type="ARBA" id="ARBA00023274"/>
    </source>
</evidence>
<dbReference type="GO" id="GO:1990904">
    <property type="term" value="C:ribonucleoprotein complex"/>
    <property type="evidence" value="ECO:0007669"/>
    <property type="project" value="UniProtKB-KW"/>
</dbReference>
<keyword evidence="1 4" id="KW-0689">Ribosomal protein</keyword>
<dbReference type="InterPro" id="IPR029064">
    <property type="entry name" value="Ribosomal_eL30-like_sf"/>
</dbReference>
<organism evidence="4">
    <name type="scientific">bioreactor metagenome</name>
    <dbReference type="NCBI Taxonomy" id="1076179"/>
    <lineage>
        <taxon>unclassified sequences</taxon>
        <taxon>metagenomes</taxon>
        <taxon>ecological metagenomes</taxon>
    </lineage>
</organism>
<dbReference type="PANTHER" id="PTHR11449">
    <property type="entry name" value="RIBOSOMAL PROTEIN L30"/>
    <property type="match status" value="1"/>
</dbReference>
<dbReference type="SUPFAM" id="SSF55315">
    <property type="entry name" value="L30e-like"/>
    <property type="match status" value="1"/>
</dbReference>
<dbReference type="GO" id="GO:0003723">
    <property type="term" value="F:RNA binding"/>
    <property type="evidence" value="ECO:0007669"/>
    <property type="project" value="InterPro"/>
</dbReference>
<keyword evidence="2" id="KW-0687">Ribonucleoprotein</keyword>
<proteinExistence type="predicted"/>
<accession>A0A644T196</accession>
<comment type="caution">
    <text evidence="4">The sequence shown here is derived from an EMBL/GenBank/DDBJ whole genome shotgun (WGS) entry which is preliminary data.</text>
</comment>
<dbReference type="InterPro" id="IPR004038">
    <property type="entry name" value="Ribosomal_eL8/eL30/eS12/Gad45"/>
</dbReference>
<dbReference type="GO" id="GO:0005840">
    <property type="term" value="C:ribosome"/>
    <property type="evidence" value="ECO:0007669"/>
    <property type="project" value="UniProtKB-KW"/>
</dbReference>
<gene>
    <name evidence="4" type="primary">rplGA_1</name>
    <name evidence="4" type="ORF">SDC9_06187</name>
</gene>
<dbReference type="InterPro" id="IPR039109">
    <property type="entry name" value="Ribosomal_eL30-like"/>
</dbReference>
<dbReference type="AlphaFoldDB" id="A0A644T196"/>
<dbReference type="Gene3D" id="3.30.1330.30">
    <property type="match status" value="1"/>
</dbReference>
<evidence type="ECO:0000313" key="4">
    <source>
        <dbReference type="EMBL" id="MPL60626.1"/>
    </source>
</evidence>
<protein>
    <submittedName>
        <fullName evidence="4">Putative ribosomal protein YlxQ</fullName>
    </submittedName>
</protein>
<feature type="domain" description="Ribosomal protein eL8/eL30/eS12/Gadd45" evidence="3">
    <location>
        <begin position="7"/>
        <end position="94"/>
    </location>
</feature>
<evidence type="ECO:0000259" key="3">
    <source>
        <dbReference type="Pfam" id="PF01248"/>
    </source>
</evidence>
<dbReference type="Pfam" id="PF01248">
    <property type="entry name" value="Ribosomal_L7Ae"/>
    <property type="match status" value="1"/>
</dbReference>
<sequence length="106" mass="11488">MDNRKFLSMLGLAMKARKVVSGEVAVETAVKAGKAKLVIIAEDASENTKKNYRDMAHYYKVPVYEGVPKADLGLAIGKASRAAIAVLDDGFSKLILKGLSDKTMRE</sequence>
<evidence type="ECO:0000256" key="1">
    <source>
        <dbReference type="ARBA" id="ARBA00022980"/>
    </source>
</evidence>
<reference evidence="4" key="1">
    <citation type="submission" date="2019-08" db="EMBL/GenBank/DDBJ databases">
        <authorList>
            <person name="Kucharzyk K."/>
            <person name="Murdoch R.W."/>
            <person name="Higgins S."/>
            <person name="Loffler F."/>
        </authorList>
    </citation>
    <scope>NUCLEOTIDE SEQUENCE</scope>
</reference>
<dbReference type="EMBL" id="VSSQ01000012">
    <property type="protein sequence ID" value="MPL60626.1"/>
    <property type="molecule type" value="Genomic_DNA"/>
</dbReference>